<dbReference type="RefSeq" id="WP_116845817.1">
    <property type="nucleotide sequence ID" value="NZ_QTJU01000001.1"/>
</dbReference>
<gene>
    <name evidence="1" type="ORF">DXN05_03555</name>
</gene>
<dbReference type="Proteomes" id="UP000261284">
    <property type="component" value="Unassembled WGS sequence"/>
</dbReference>
<evidence type="ECO:0000313" key="1">
    <source>
        <dbReference type="EMBL" id="RFM30061.1"/>
    </source>
</evidence>
<sequence>MSFQLRKATRTKAKIRLGLSSISGGGKTFSALLIAYGLCGDWDKIAVVDTENNSADLYAHLGSYNVVPISAPFTPERYIQAIDACHAAGMEVIIVDSITHEWDGSGGILEAADNMPGTSITKWAKLTPRHQVFINAILQSPCHMITTARRKQDYNIIQEGGKTKVEKNGLREITREGFEYELTINLQLDAMHNATASKDRTGLFAGKPEFIPSVETGKMIAEWCETGIDVQAEIRDAITKLGNCETIEELRLFKETLQPFVTDDPEFKAAGNSRYMELKKLLAPSTQKN</sequence>
<accession>A0A3E1NQ56</accession>
<comment type="caution">
    <text evidence="1">The sequence shown here is derived from an EMBL/GenBank/DDBJ whole genome shotgun (WGS) entry which is preliminary data.</text>
</comment>
<evidence type="ECO:0000313" key="2">
    <source>
        <dbReference type="Proteomes" id="UP000261284"/>
    </source>
</evidence>
<reference evidence="1 2" key="1">
    <citation type="submission" date="2018-08" db="EMBL/GenBank/DDBJ databases">
        <title>Chitinophagaceae sp. K23C18032701, a novel bacterium isolated from forest soil.</title>
        <authorList>
            <person name="Wang C."/>
        </authorList>
    </citation>
    <scope>NUCLEOTIDE SEQUENCE [LARGE SCALE GENOMIC DNA]</scope>
    <source>
        <strain evidence="1 2">K23C18032701</strain>
    </source>
</reference>
<dbReference type="Pfam" id="PF13479">
    <property type="entry name" value="AAA_24"/>
    <property type="match status" value="1"/>
</dbReference>
<protein>
    <submittedName>
        <fullName evidence="1">AAA family ATPase</fullName>
    </submittedName>
</protein>
<dbReference type="EMBL" id="QTJU01000001">
    <property type="protein sequence ID" value="RFM30061.1"/>
    <property type="molecule type" value="Genomic_DNA"/>
</dbReference>
<organism evidence="1 2">
    <name type="scientific">Deminuibacter soli</name>
    <dbReference type="NCBI Taxonomy" id="2291815"/>
    <lineage>
        <taxon>Bacteria</taxon>
        <taxon>Pseudomonadati</taxon>
        <taxon>Bacteroidota</taxon>
        <taxon>Chitinophagia</taxon>
        <taxon>Chitinophagales</taxon>
        <taxon>Chitinophagaceae</taxon>
        <taxon>Deminuibacter</taxon>
    </lineage>
</organism>
<dbReference type="AlphaFoldDB" id="A0A3E1NQ56"/>
<dbReference type="OrthoDB" id="1625426at2"/>
<proteinExistence type="predicted"/>
<keyword evidence="2" id="KW-1185">Reference proteome</keyword>
<name>A0A3E1NQ56_9BACT</name>